<dbReference type="RefSeq" id="WP_066540028.1">
    <property type="nucleotide sequence ID" value="NZ_JHUK01000002.1"/>
</dbReference>
<dbReference type="InterPro" id="IPR036102">
    <property type="entry name" value="OsmC/Ohrsf"/>
</dbReference>
<dbReference type="OrthoDB" id="386100at2"/>
<dbReference type="Proteomes" id="UP000249343">
    <property type="component" value="Unassembled WGS sequence"/>
</dbReference>
<dbReference type="Proteomes" id="UP000070069">
    <property type="component" value="Unassembled WGS sequence"/>
</dbReference>
<gene>
    <name evidence="1" type="ORF">AXA84_0128</name>
    <name evidence="2" type="ORF">DH96_00935</name>
</gene>
<dbReference type="EMBL" id="JHUK01000002">
    <property type="protein sequence ID" value="RAM57869.1"/>
    <property type="molecule type" value="Genomic_DNA"/>
</dbReference>
<evidence type="ECO:0000313" key="1">
    <source>
        <dbReference type="EMBL" id="KXT29314.1"/>
    </source>
</evidence>
<dbReference type="AlphaFoldDB" id="A0A139JR50"/>
<dbReference type="Gene3D" id="3.30.300.20">
    <property type="match status" value="1"/>
</dbReference>
<protein>
    <submittedName>
        <fullName evidence="1">OsmC-like family protein</fullName>
    </submittedName>
</protein>
<organism evidence="1 3">
    <name type="scientific">Candidatus Phytoplasma oryzae</name>
    <dbReference type="NCBI Taxonomy" id="203274"/>
    <lineage>
        <taxon>Bacteria</taxon>
        <taxon>Bacillati</taxon>
        <taxon>Mycoplasmatota</taxon>
        <taxon>Mollicutes</taxon>
        <taxon>Acholeplasmatales</taxon>
        <taxon>Acholeplasmataceae</taxon>
        <taxon>Candidatus Phytoplasma</taxon>
        <taxon>16SrXI (Rice yellow dwarf group)</taxon>
    </lineage>
</organism>
<evidence type="ECO:0000313" key="3">
    <source>
        <dbReference type="Proteomes" id="UP000070069"/>
    </source>
</evidence>
<sequence length="143" mass="16765">MQKNSQSLLNFTLYFEEQINDLLIIKDGLKTKVTTFLVNEKGNYSSPRELFCLSLGICFYKTVQKYLSSQKKIFSDIKVKIVCETYRDDAGFYFNINLFLGIKDISLTEIEKIIHFADQRCPISKMLINYKYIKLIPCLFNEL</sequence>
<dbReference type="EMBL" id="LTBM01000002">
    <property type="protein sequence ID" value="KXT29314.1"/>
    <property type="molecule type" value="Genomic_DNA"/>
</dbReference>
<name>A0A139JR50_9MOLU</name>
<reference evidence="1 3" key="2">
    <citation type="submission" date="2016-02" db="EMBL/GenBank/DDBJ databases">
        <title>A draft genome sequence of Candidatus Phytoplasma oryzae strain Mbita1, the causative agent of Napier Grass stunt disease in Kenya.</title>
        <authorList>
            <person name="Fischer A."/>
            <person name="Santa-Cruz I."/>
            <person name="Wambua L."/>
            <person name="Olds C."/>
            <person name="Midega C."/>
            <person name="Dickinson M."/>
            <person name="Kawicha P."/>
            <person name="Khan Z."/>
            <person name="Masiga D."/>
            <person name="Jores J."/>
            <person name="Bernd S."/>
        </authorList>
    </citation>
    <scope>NUCLEOTIDE SEQUENCE [LARGE SCALE GENOMIC DNA]</scope>
    <source>
        <strain evidence="1">Mbita1</strain>
    </source>
</reference>
<dbReference type="InterPro" id="IPR003718">
    <property type="entry name" value="OsmC/Ohr_fam"/>
</dbReference>
<evidence type="ECO:0000313" key="2">
    <source>
        <dbReference type="EMBL" id="RAM57869.1"/>
    </source>
</evidence>
<keyword evidence="4" id="KW-1185">Reference proteome</keyword>
<dbReference type="InterPro" id="IPR015946">
    <property type="entry name" value="KH_dom-like_a/b"/>
</dbReference>
<reference evidence="2 4" key="1">
    <citation type="submission" date="2014-04" db="EMBL/GenBank/DDBJ databases">
        <title>Genome study of Napier grass stunt phytoplasma.</title>
        <authorList>
            <person name="Kawicha P."/>
            <person name="Dickinson M."/>
            <person name="Hodgetts J."/>
        </authorList>
    </citation>
    <scope>NUCLEOTIDE SEQUENCE [LARGE SCALE GENOMIC DNA]</scope>
    <source>
        <strain evidence="2 4">NGS-S10</strain>
    </source>
</reference>
<proteinExistence type="predicted"/>
<dbReference type="SUPFAM" id="SSF82784">
    <property type="entry name" value="OsmC-like"/>
    <property type="match status" value="1"/>
</dbReference>
<accession>A0A139JR50</accession>
<dbReference type="PATRIC" id="fig|203274.3.peg.233"/>
<dbReference type="Pfam" id="PF02566">
    <property type="entry name" value="OsmC"/>
    <property type="match status" value="1"/>
</dbReference>
<evidence type="ECO:0000313" key="4">
    <source>
        <dbReference type="Proteomes" id="UP000249343"/>
    </source>
</evidence>
<comment type="caution">
    <text evidence="1">The sequence shown here is derived from an EMBL/GenBank/DDBJ whole genome shotgun (WGS) entry which is preliminary data.</text>
</comment>